<dbReference type="InParanoid" id="G4Z1P7"/>
<dbReference type="SMR" id="G4Z1P7"/>
<gene>
    <name evidence="3" type="ORF">PHYSODRAFT_285218</name>
</gene>
<feature type="compositionally biased region" description="Basic and acidic residues" evidence="1">
    <location>
        <begin position="1"/>
        <end position="13"/>
    </location>
</feature>
<dbReference type="GeneID" id="20639977"/>
<feature type="compositionally biased region" description="Low complexity" evidence="1">
    <location>
        <begin position="14"/>
        <end position="29"/>
    </location>
</feature>
<dbReference type="RefSeq" id="XP_009521703.1">
    <property type="nucleotide sequence ID" value="XM_009523408.1"/>
</dbReference>
<organism evidence="3 4">
    <name type="scientific">Phytophthora sojae (strain P6497)</name>
    <name type="common">Soybean stem and root rot agent</name>
    <name type="synonym">Phytophthora megasperma f. sp. glycines</name>
    <dbReference type="NCBI Taxonomy" id="1094619"/>
    <lineage>
        <taxon>Eukaryota</taxon>
        <taxon>Sar</taxon>
        <taxon>Stramenopiles</taxon>
        <taxon>Oomycota</taxon>
        <taxon>Peronosporomycetes</taxon>
        <taxon>Peronosporales</taxon>
        <taxon>Peronosporaceae</taxon>
        <taxon>Phytophthora</taxon>
    </lineage>
</organism>
<dbReference type="Proteomes" id="UP000002640">
    <property type="component" value="Unassembled WGS sequence"/>
</dbReference>
<evidence type="ECO:0000256" key="1">
    <source>
        <dbReference type="SAM" id="MobiDB-lite"/>
    </source>
</evidence>
<keyword evidence="4" id="KW-1185">Reference proteome</keyword>
<dbReference type="EMBL" id="JH159152">
    <property type="protein sequence ID" value="EGZ26415.1"/>
    <property type="molecule type" value="Genomic_DNA"/>
</dbReference>
<name>G4Z1P7_PHYSP</name>
<reference evidence="3 4" key="1">
    <citation type="journal article" date="2006" name="Science">
        <title>Phytophthora genome sequences uncover evolutionary origins and mechanisms of pathogenesis.</title>
        <authorList>
            <person name="Tyler B.M."/>
            <person name="Tripathy S."/>
            <person name="Zhang X."/>
            <person name="Dehal P."/>
            <person name="Jiang R.H."/>
            <person name="Aerts A."/>
            <person name="Arredondo F.D."/>
            <person name="Baxter L."/>
            <person name="Bensasson D."/>
            <person name="Beynon J.L."/>
            <person name="Chapman J."/>
            <person name="Damasceno C.M."/>
            <person name="Dorrance A.E."/>
            <person name="Dou D."/>
            <person name="Dickerman A.W."/>
            <person name="Dubchak I.L."/>
            <person name="Garbelotto M."/>
            <person name="Gijzen M."/>
            <person name="Gordon S.G."/>
            <person name="Govers F."/>
            <person name="Grunwald N.J."/>
            <person name="Huang W."/>
            <person name="Ivors K.L."/>
            <person name="Jones R.W."/>
            <person name="Kamoun S."/>
            <person name="Krampis K."/>
            <person name="Lamour K.H."/>
            <person name="Lee M.K."/>
            <person name="McDonald W.H."/>
            <person name="Medina M."/>
            <person name="Meijer H.J."/>
            <person name="Nordberg E.K."/>
            <person name="Maclean D.J."/>
            <person name="Ospina-Giraldo M.D."/>
            <person name="Morris P.F."/>
            <person name="Phuntumart V."/>
            <person name="Putnam N.H."/>
            <person name="Rash S."/>
            <person name="Rose J.K."/>
            <person name="Sakihama Y."/>
            <person name="Salamov A.A."/>
            <person name="Savidor A."/>
            <person name="Scheuring C.F."/>
            <person name="Smith B.M."/>
            <person name="Sobral B.W."/>
            <person name="Terry A."/>
            <person name="Torto-Alalibo T.A."/>
            <person name="Win J."/>
            <person name="Xu Z."/>
            <person name="Zhang H."/>
            <person name="Grigoriev I.V."/>
            <person name="Rokhsar D.S."/>
            <person name="Boore J.L."/>
        </authorList>
    </citation>
    <scope>NUCLEOTIDE SEQUENCE [LARGE SCALE GENOMIC DNA]</scope>
    <source>
        <strain evidence="3 4">P6497</strain>
    </source>
</reference>
<evidence type="ECO:0000256" key="2">
    <source>
        <dbReference type="SAM" id="Phobius"/>
    </source>
</evidence>
<keyword evidence="2" id="KW-0812">Transmembrane</keyword>
<accession>G4Z1P7</accession>
<keyword evidence="2" id="KW-0472">Membrane</keyword>
<feature type="compositionally biased region" description="Basic residues" evidence="1">
    <location>
        <begin position="47"/>
        <end position="59"/>
    </location>
</feature>
<evidence type="ECO:0000313" key="4">
    <source>
        <dbReference type="Proteomes" id="UP000002640"/>
    </source>
</evidence>
<dbReference type="OMA" id="DKAIPHE"/>
<proteinExistence type="predicted"/>
<feature type="compositionally biased region" description="Basic and acidic residues" evidence="1">
    <location>
        <begin position="30"/>
        <end position="40"/>
    </location>
</feature>
<evidence type="ECO:0000313" key="3">
    <source>
        <dbReference type="EMBL" id="EGZ26415.1"/>
    </source>
</evidence>
<sequence>MAKDFLRTRDLNDAAHSAPESPPASSTSSEKAEVYDESKKVPGSTTRRTRSKPSHRHRISTAMTTPSGCVRTAPVKVFPWVLVLLLLLVILRLQTTLSSIERNLLMNTQLINQLQQQVVALQAGACPVTA</sequence>
<protein>
    <submittedName>
        <fullName evidence="3">Uncharacterized protein</fullName>
    </submittedName>
</protein>
<dbReference type="KEGG" id="psoj:PHYSODRAFT_285218"/>
<dbReference type="AlphaFoldDB" id="G4Z1P7"/>
<keyword evidence="2" id="KW-1133">Transmembrane helix</keyword>
<feature type="region of interest" description="Disordered" evidence="1">
    <location>
        <begin position="1"/>
        <end position="65"/>
    </location>
</feature>
<feature type="transmembrane region" description="Helical" evidence="2">
    <location>
        <begin position="77"/>
        <end position="93"/>
    </location>
</feature>